<evidence type="ECO:0000256" key="9">
    <source>
        <dbReference type="ARBA" id="ARBA00023136"/>
    </source>
</evidence>
<feature type="domain" description="Fucosyltransferase N-terminal" evidence="14">
    <location>
        <begin position="44"/>
        <end position="154"/>
    </location>
</feature>
<evidence type="ECO:0000256" key="5">
    <source>
        <dbReference type="ARBA" id="ARBA00022679"/>
    </source>
</evidence>
<dbReference type="InterPro" id="IPR038577">
    <property type="entry name" value="GT10-like_C_sf"/>
</dbReference>
<dbReference type="SUPFAM" id="SSF53756">
    <property type="entry name" value="UDP-Glycosyltransferase/glycogen phosphorylase"/>
    <property type="match status" value="1"/>
</dbReference>
<comment type="pathway">
    <text evidence="2">Protein modification; protein glycosylation.</text>
</comment>
<evidence type="ECO:0000256" key="8">
    <source>
        <dbReference type="ARBA" id="ARBA00022989"/>
    </source>
</evidence>
<evidence type="ECO:0000256" key="6">
    <source>
        <dbReference type="ARBA" id="ARBA00022692"/>
    </source>
</evidence>
<keyword evidence="6 12" id="KW-0812">Transmembrane</keyword>
<dbReference type="FunFam" id="3.40.50.11660:FF:000001">
    <property type="entry name" value="alpha-(1,3)-fucosyltransferase 9"/>
    <property type="match status" value="1"/>
</dbReference>
<keyword evidence="9" id="KW-0472">Membrane</keyword>
<sequence>MISLLMKLKLMLFGLVIFGIWCLLWQHIKSCGHLKRKGKTDAQNITILLWHWPFNRTYTLAGDLCWDKYRMSHGCFLTDNQTAFARADVVVFHHHELKRGWTHLPLHLPRPPGQKWLWLSLESPTSNGPLADYNGVFNWTMSYRRDADIFMPYGKLVPRAATGNPDDDDFILGNKTDLACWVVSNYKHHQERSKVYHQLSKLMEVRVYGNWVKRHLSDRELLPTISRCFFYLAFENSNWTDYITEKLWRNSFQAGAVPVVLGPPKPNYEALVPPKSFIHVEEFKSMKDLAGFLKKLTLDKKSYASYFKWRQHHKVKLYTDWRERLCTICLQYKRLPAKKLYKNLDTWANK</sequence>
<comment type="subcellular location">
    <subcellularLocation>
        <location evidence="12">Golgi apparatus</location>
        <location evidence="12">Golgi stack membrane</location>
        <topology evidence="12">Single-pass type II membrane protein</topology>
    </subcellularLocation>
    <subcellularLocation>
        <location evidence="1">Membrane</location>
        <topology evidence="1">Single-pass membrane protein</topology>
    </subcellularLocation>
</comment>
<evidence type="ECO:0000259" key="13">
    <source>
        <dbReference type="Pfam" id="PF00852"/>
    </source>
</evidence>
<dbReference type="Pfam" id="PF17039">
    <property type="entry name" value="Glyco_tran_10_N"/>
    <property type="match status" value="1"/>
</dbReference>
<dbReference type="Gene3D" id="3.40.50.11660">
    <property type="entry name" value="Glycosyl transferase family 10, C-terminal domain"/>
    <property type="match status" value="1"/>
</dbReference>
<name>A0A8T2MUT5_9TELE</name>
<gene>
    <name evidence="15" type="ORF">JZ751_021430</name>
</gene>
<dbReference type="PANTHER" id="PTHR11929">
    <property type="entry name" value="ALPHA- 1,3 -FUCOSYLTRANSFERASE"/>
    <property type="match status" value="1"/>
</dbReference>
<dbReference type="GO" id="GO:0046920">
    <property type="term" value="F:alpha-(1-&gt;3)-fucosyltransferase activity"/>
    <property type="evidence" value="ECO:0007669"/>
    <property type="project" value="TreeGrafter"/>
</dbReference>
<dbReference type="Proteomes" id="UP000824540">
    <property type="component" value="Unassembled WGS sequence"/>
</dbReference>
<comment type="similarity">
    <text evidence="3 12">Belongs to the glycosyltransferase 10 family.</text>
</comment>
<evidence type="ECO:0000313" key="15">
    <source>
        <dbReference type="EMBL" id="KAG9330960.1"/>
    </source>
</evidence>
<dbReference type="GO" id="GO:0032580">
    <property type="term" value="C:Golgi cisterna membrane"/>
    <property type="evidence" value="ECO:0007669"/>
    <property type="project" value="UniProtKB-SubCell"/>
</dbReference>
<evidence type="ECO:0000313" key="16">
    <source>
        <dbReference type="Proteomes" id="UP000824540"/>
    </source>
</evidence>
<dbReference type="Pfam" id="PF00852">
    <property type="entry name" value="Glyco_transf_10"/>
    <property type="match status" value="1"/>
</dbReference>
<organism evidence="15 16">
    <name type="scientific">Albula glossodonta</name>
    <name type="common">roundjaw bonefish</name>
    <dbReference type="NCBI Taxonomy" id="121402"/>
    <lineage>
        <taxon>Eukaryota</taxon>
        <taxon>Metazoa</taxon>
        <taxon>Chordata</taxon>
        <taxon>Craniata</taxon>
        <taxon>Vertebrata</taxon>
        <taxon>Euteleostomi</taxon>
        <taxon>Actinopterygii</taxon>
        <taxon>Neopterygii</taxon>
        <taxon>Teleostei</taxon>
        <taxon>Albuliformes</taxon>
        <taxon>Albulidae</taxon>
        <taxon>Albula</taxon>
    </lineage>
</organism>
<dbReference type="EC" id="2.4.1.-" evidence="12"/>
<evidence type="ECO:0000256" key="1">
    <source>
        <dbReference type="ARBA" id="ARBA00004167"/>
    </source>
</evidence>
<evidence type="ECO:0000256" key="10">
    <source>
        <dbReference type="ARBA" id="ARBA00023180"/>
    </source>
</evidence>
<feature type="domain" description="Fucosyltransferase C-terminal" evidence="13">
    <location>
        <begin position="174"/>
        <end position="347"/>
    </location>
</feature>
<dbReference type="AlphaFoldDB" id="A0A8T2MUT5"/>
<keyword evidence="7" id="KW-0735">Signal-anchor</keyword>
<dbReference type="InterPro" id="IPR055270">
    <property type="entry name" value="Glyco_tran_10_C"/>
</dbReference>
<dbReference type="EMBL" id="JAFBMS010000414">
    <property type="protein sequence ID" value="KAG9330960.1"/>
    <property type="molecule type" value="Genomic_DNA"/>
</dbReference>
<comment type="catalytic activity">
    <reaction evidence="11">
        <text>an N-acetyl-alpha-neuraminyl-(2-&gt;3)-beta-D-galactosyl-(1-&gt;4)-N-acetyl-beta-D-glucosaminyl derivative + GDP-beta-L-fucose = an alpha-Neu5Ac-(2-&gt;3)-beta-D-Gal-(1-&gt;4)-[alpha-L-Fuc-(1-&gt;3)]-beta-D-GlcNAc derivative + GDP + H(+)</text>
        <dbReference type="Rhea" id="RHEA:56076"/>
        <dbReference type="ChEBI" id="CHEBI:15378"/>
        <dbReference type="ChEBI" id="CHEBI:57273"/>
        <dbReference type="ChEBI" id="CHEBI:58189"/>
        <dbReference type="ChEBI" id="CHEBI:136545"/>
        <dbReference type="ChEBI" id="CHEBI:139509"/>
    </reaction>
    <physiologicalReaction direction="left-to-right" evidence="11">
        <dbReference type="Rhea" id="RHEA:56077"/>
    </physiologicalReaction>
</comment>
<evidence type="ECO:0000256" key="2">
    <source>
        <dbReference type="ARBA" id="ARBA00004922"/>
    </source>
</evidence>
<keyword evidence="10" id="KW-0325">Glycoprotein</keyword>
<accession>A0A8T2MUT5</accession>
<dbReference type="PANTHER" id="PTHR11929:SF12">
    <property type="entry name" value="ALPHA-(1,3)-FUCOSYLTRANSFERASE 7"/>
    <property type="match status" value="1"/>
</dbReference>
<proteinExistence type="inferred from homology"/>
<evidence type="ECO:0000256" key="12">
    <source>
        <dbReference type="RuleBase" id="RU003832"/>
    </source>
</evidence>
<keyword evidence="16" id="KW-1185">Reference proteome</keyword>
<dbReference type="InterPro" id="IPR031481">
    <property type="entry name" value="Glyco_tran_10_N"/>
</dbReference>
<keyword evidence="12" id="KW-0333">Golgi apparatus</keyword>
<evidence type="ECO:0000256" key="11">
    <source>
        <dbReference type="ARBA" id="ARBA00036481"/>
    </source>
</evidence>
<evidence type="ECO:0000256" key="4">
    <source>
        <dbReference type="ARBA" id="ARBA00022676"/>
    </source>
</evidence>
<dbReference type="OrthoDB" id="427096at2759"/>
<evidence type="ECO:0000256" key="3">
    <source>
        <dbReference type="ARBA" id="ARBA00008919"/>
    </source>
</evidence>
<evidence type="ECO:0000259" key="14">
    <source>
        <dbReference type="Pfam" id="PF17039"/>
    </source>
</evidence>
<keyword evidence="4 12" id="KW-0328">Glycosyltransferase</keyword>
<protein>
    <recommendedName>
        <fullName evidence="12">Fucosyltransferase</fullName>
        <ecNumber evidence="12">2.4.1.-</ecNumber>
    </recommendedName>
</protein>
<reference evidence="15" key="1">
    <citation type="thesis" date="2021" institute="BYU ScholarsArchive" country="Provo, UT, USA">
        <title>Applications of and Algorithms for Genome Assembly and Genomic Analyses with an Emphasis on Marine Teleosts.</title>
        <authorList>
            <person name="Pickett B.D."/>
        </authorList>
    </citation>
    <scope>NUCLEOTIDE SEQUENCE</scope>
    <source>
        <strain evidence="15">HI-2016</strain>
    </source>
</reference>
<comment type="caution">
    <text evidence="15">The sequence shown here is derived from an EMBL/GenBank/DDBJ whole genome shotgun (WGS) entry which is preliminary data.</text>
</comment>
<evidence type="ECO:0000256" key="7">
    <source>
        <dbReference type="ARBA" id="ARBA00022968"/>
    </source>
</evidence>
<keyword evidence="5 12" id="KW-0808">Transferase</keyword>
<dbReference type="InterPro" id="IPR001503">
    <property type="entry name" value="Glyco_trans_10"/>
</dbReference>
<keyword evidence="8" id="KW-1133">Transmembrane helix</keyword>